<dbReference type="Proteomes" id="UP000275078">
    <property type="component" value="Unassembled WGS sequence"/>
</dbReference>
<name>A0A3N4H8Z6_ASCIM</name>
<keyword evidence="1" id="KW-0812">Transmembrane</keyword>
<evidence type="ECO:0000313" key="3">
    <source>
        <dbReference type="Proteomes" id="UP000275078"/>
    </source>
</evidence>
<accession>A0A3N4H8Z6</accession>
<keyword evidence="1" id="KW-1133">Transmembrane helix</keyword>
<dbReference type="EMBL" id="ML119962">
    <property type="protein sequence ID" value="RPA71175.1"/>
    <property type="molecule type" value="Genomic_DNA"/>
</dbReference>
<dbReference type="AlphaFoldDB" id="A0A3N4H8Z6"/>
<organism evidence="2 3">
    <name type="scientific">Ascobolus immersus RN42</name>
    <dbReference type="NCBI Taxonomy" id="1160509"/>
    <lineage>
        <taxon>Eukaryota</taxon>
        <taxon>Fungi</taxon>
        <taxon>Dikarya</taxon>
        <taxon>Ascomycota</taxon>
        <taxon>Pezizomycotina</taxon>
        <taxon>Pezizomycetes</taxon>
        <taxon>Pezizales</taxon>
        <taxon>Ascobolaceae</taxon>
        <taxon>Ascobolus</taxon>
    </lineage>
</organism>
<evidence type="ECO:0000313" key="2">
    <source>
        <dbReference type="EMBL" id="RPA71175.1"/>
    </source>
</evidence>
<protein>
    <submittedName>
        <fullName evidence="2">Uncharacterized protein</fullName>
    </submittedName>
</protein>
<proteinExistence type="predicted"/>
<evidence type="ECO:0000256" key="1">
    <source>
        <dbReference type="SAM" id="Phobius"/>
    </source>
</evidence>
<keyword evidence="1" id="KW-0472">Membrane</keyword>
<feature type="transmembrane region" description="Helical" evidence="1">
    <location>
        <begin position="93"/>
        <end position="110"/>
    </location>
</feature>
<gene>
    <name evidence="2" type="ORF">BJ508DRAFT_103866</name>
</gene>
<keyword evidence="3" id="KW-1185">Reference proteome</keyword>
<reference evidence="2 3" key="1">
    <citation type="journal article" date="2018" name="Nat. Ecol. Evol.">
        <title>Pezizomycetes genomes reveal the molecular basis of ectomycorrhizal truffle lifestyle.</title>
        <authorList>
            <person name="Murat C."/>
            <person name="Payen T."/>
            <person name="Noel B."/>
            <person name="Kuo A."/>
            <person name="Morin E."/>
            <person name="Chen J."/>
            <person name="Kohler A."/>
            <person name="Krizsan K."/>
            <person name="Balestrini R."/>
            <person name="Da Silva C."/>
            <person name="Montanini B."/>
            <person name="Hainaut M."/>
            <person name="Levati E."/>
            <person name="Barry K.W."/>
            <person name="Belfiori B."/>
            <person name="Cichocki N."/>
            <person name="Clum A."/>
            <person name="Dockter R.B."/>
            <person name="Fauchery L."/>
            <person name="Guy J."/>
            <person name="Iotti M."/>
            <person name="Le Tacon F."/>
            <person name="Lindquist E.A."/>
            <person name="Lipzen A."/>
            <person name="Malagnac F."/>
            <person name="Mello A."/>
            <person name="Molinier V."/>
            <person name="Miyauchi S."/>
            <person name="Poulain J."/>
            <person name="Riccioni C."/>
            <person name="Rubini A."/>
            <person name="Sitrit Y."/>
            <person name="Splivallo R."/>
            <person name="Traeger S."/>
            <person name="Wang M."/>
            <person name="Zifcakova L."/>
            <person name="Wipf D."/>
            <person name="Zambonelli A."/>
            <person name="Paolocci F."/>
            <person name="Nowrousian M."/>
            <person name="Ottonello S."/>
            <person name="Baldrian P."/>
            <person name="Spatafora J.W."/>
            <person name="Henrissat B."/>
            <person name="Nagy L.G."/>
            <person name="Aury J.M."/>
            <person name="Wincker P."/>
            <person name="Grigoriev I.V."/>
            <person name="Bonfante P."/>
            <person name="Martin F.M."/>
        </authorList>
    </citation>
    <scope>NUCLEOTIDE SEQUENCE [LARGE SCALE GENOMIC DNA]</scope>
    <source>
        <strain evidence="2 3">RN42</strain>
    </source>
</reference>
<sequence>MVIMILLLSFLTAFYIYANTLSISLLELSKYIAQGRSPERAPDWGKNSTVTYDSSWPGGESEANAFAVQFFYEHGNRLTSSKYYNGVLQKNPLLLFVDVLIALLVIYSYINASQPLVGVLKGTLLGALAKRNKAKYLETFLSHLRRFSFKDAAELRGRLEKEYGICLPESFNYNNFDARYCQPFRWKLERGNFMIGMARRNERGYITRLDKVKIYLKKRYLFDTFSGPLQGRISLKLAFISVLLSQALTRLGLCWSQFNDLPGEQSKEDISAWGIGQVMAIILLFNQLLSWLQSYYDVQSKIENATDFHGPVKSTDELLPPVAPSDSDLATPNNAAIWGKEPYTLADFHRSTEFRNWGIQILAGQLGFAILMTVFQISTSKGIHQLEYISLPITCLLIFRHLLHVNRPDPIGYFDWKMDTLRKAHEKENETEQRLERYRQALGYSPLDWNQRIKEARRRNPELFAHSTGFTPATEFLAALDELHISLEAQLIDVSDMRGKDIREMDM</sequence>